<evidence type="ECO:0008006" key="3">
    <source>
        <dbReference type="Google" id="ProtNLM"/>
    </source>
</evidence>
<proteinExistence type="predicted"/>
<name>A0ABT3R687_9HYPH</name>
<reference evidence="1 2" key="1">
    <citation type="journal article" date="2016" name="Int. J. Syst. Evol. Microbiol.">
        <title>Labrenzia salina sp. nov., isolated from the rhizosphere of the halophyte Arthrocnemum macrostachyum.</title>
        <authorList>
            <person name="Camacho M."/>
            <person name="Redondo-Gomez S."/>
            <person name="Rodriguez-Llorente I."/>
            <person name="Rohde M."/>
            <person name="Sproer C."/>
            <person name="Schumann P."/>
            <person name="Klenk H.P."/>
            <person name="Montero-Calasanz M.D.C."/>
        </authorList>
    </citation>
    <scope>NUCLEOTIDE SEQUENCE [LARGE SCALE GENOMIC DNA]</scope>
    <source>
        <strain evidence="1 2">DSM 29163</strain>
    </source>
</reference>
<comment type="caution">
    <text evidence="1">The sequence shown here is derived from an EMBL/GenBank/DDBJ whole genome shotgun (WGS) entry which is preliminary data.</text>
</comment>
<dbReference type="EMBL" id="JAPEVI010000003">
    <property type="protein sequence ID" value="MCX2724797.1"/>
    <property type="molecule type" value="Genomic_DNA"/>
</dbReference>
<evidence type="ECO:0000313" key="1">
    <source>
        <dbReference type="EMBL" id="MCX2724797.1"/>
    </source>
</evidence>
<sequence>MAFDLLSGFFRDIRAARRVASEIERMNYMSDAQLSDLGLERNQIASRAFNRHFKRR</sequence>
<organism evidence="1 2">
    <name type="scientific">Roseibium salinum</name>
    <dbReference type="NCBI Taxonomy" id="1604349"/>
    <lineage>
        <taxon>Bacteria</taxon>
        <taxon>Pseudomonadati</taxon>
        <taxon>Pseudomonadota</taxon>
        <taxon>Alphaproteobacteria</taxon>
        <taxon>Hyphomicrobiales</taxon>
        <taxon>Stappiaceae</taxon>
        <taxon>Roseibium</taxon>
    </lineage>
</organism>
<dbReference type="RefSeq" id="WP_265965088.1">
    <property type="nucleotide sequence ID" value="NZ_JAPEVI010000003.1"/>
</dbReference>
<gene>
    <name evidence="1" type="ORF">ON753_20890</name>
</gene>
<evidence type="ECO:0000313" key="2">
    <source>
        <dbReference type="Proteomes" id="UP001300261"/>
    </source>
</evidence>
<dbReference type="Proteomes" id="UP001300261">
    <property type="component" value="Unassembled WGS sequence"/>
</dbReference>
<keyword evidence="2" id="KW-1185">Reference proteome</keyword>
<protein>
    <recommendedName>
        <fullName evidence="3">DUF1127 domain-containing protein</fullName>
    </recommendedName>
</protein>
<accession>A0ABT3R687</accession>